<feature type="region of interest" description="Disordered" evidence="1">
    <location>
        <begin position="1"/>
        <end position="27"/>
    </location>
</feature>
<evidence type="ECO:0000313" key="3">
    <source>
        <dbReference type="Proteomes" id="UP000054995"/>
    </source>
</evidence>
<accession>A0A0V1DPN2</accession>
<evidence type="ECO:0000313" key="2">
    <source>
        <dbReference type="EMBL" id="KRY62947.1"/>
    </source>
</evidence>
<name>A0A0V1DPN2_TRIPS</name>
<dbReference type="EMBL" id="JYDT01002842">
    <property type="protein sequence ID" value="KRY62947.1"/>
    <property type="molecule type" value="Genomic_DNA"/>
</dbReference>
<organism evidence="2 3">
    <name type="scientific">Trichinella pseudospiralis</name>
    <name type="common">Parasitic roundworm</name>
    <dbReference type="NCBI Taxonomy" id="6337"/>
    <lineage>
        <taxon>Eukaryota</taxon>
        <taxon>Metazoa</taxon>
        <taxon>Ecdysozoa</taxon>
        <taxon>Nematoda</taxon>
        <taxon>Enoplea</taxon>
        <taxon>Dorylaimia</taxon>
        <taxon>Trichinellida</taxon>
        <taxon>Trichinellidae</taxon>
        <taxon>Trichinella</taxon>
    </lineage>
</organism>
<reference evidence="2 3" key="1">
    <citation type="submission" date="2015-01" db="EMBL/GenBank/DDBJ databases">
        <title>Evolution of Trichinella species and genotypes.</title>
        <authorList>
            <person name="Korhonen P.K."/>
            <person name="Edoardo P."/>
            <person name="Giuseppe L.R."/>
            <person name="Gasser R.B."/>
        </authorList>
    </citation>
    <scope>NUCLEOTIDE SEQUENCE [LARGE SCALE GENOMIC DNA]</scope>
    <source>
        <strain evidence="2">ISS470</strain>
    </source>
</reference>
<dbReference type="AlphaFoldDB" id="A0A0V1DPN2"/>
<comment type="caution">
    <text evidence="2">The sequence shown here is derived from an EMBL/GenBank/DDBJ whole genome shotgun (WGS) entry which is preliminary data.</text>
</comment>
<gene>
    <name evidence="2" type="ORF">T4D_366</name>
</gene>
<sequence length="45" mass="4758">MLGPGSGTIRRCGPVGQPSDEDVELSSGSLPCLPRYCHDPTLIMD</sequence>
<dbReference type="Proteomes" id="UP000054995">
    <property type="component" value="Unassembled WGS sequence"/>
</dbReference>
<keyword evidence="3" id="KW-1185">Reference proteome</keyword>
<evidence type="ECO:0000256" key="1">
    <source>
        <dbReference type="SAM" id="MobiDB-lite"/>
    </source>
</evidence>
<protein>
    <submittedName>
        <fullName evidence="2">Uncharacterized protein</fullName>
    </submittedName>
</protein>
<proteinExistence type="predicted"/>